<dbReference type="EMBL" id="CP034234">
    <property type="protein sequence ID" value="AZK43470.1"/>
    <property type="molecule type" value="Genomic_DNA"/>
</dbReference>
<gene>
    <name evidence="3" type="ORF">EEI45_00365</name>
</gene>
<protein>
    <submittedName>
        <fullName evidence="3">Uncharacterized protein</fullName>
    </submittedName>
</protein>
<evidence type="ECO:0000313" key="3">
    <source>
        <dbReference type="EMBL" id="AZK43470.1"/>
    </source>
</evidence>
<dbReference type="KEGG" id="eri:EEI45_00365"/>
<accession>A0A3Q8S6F0</accession>
<reference evidence="3 4" key="1">
    <citation type="journal article" date="2020" name="Int. J. Syst. Evol. Microbiol.">
        <title>Description of Erysipelothrix piscisicarius sp. nov., an emergent fish pathogen, and assessment of virulence using a tiger barb (Puntigrus tetrazona) infection model.</title>
        <authorList>
            <person name="Pomaranski E.K."/>
            <person name="Griffin M.J."/>
            <person name="Camus A.C."/>
            <person name="Armwood A.R."/>
            <person name="Shelley J."/>
            <person name="Waldbieser G.C."/>
            <person name="LaFrentz B.R."/>
            <person name="Garcia J.C."/>
            <person name="Yanong R."/>
            <person name="Soto E."/>
        </authorList>
    </citation>
    <scope>NUCLEOTIDE SEQUENCE [LARGE SCALE GENOMIC DNA]</scope>
    <source>
        <strain evidence="3 4">15TAL0474</strain>
    </source>
</reference>
<keyword evidence="2" id="KW-0812">Transmembrane</keyword>
<dbReference type="Proteomes" id="UP000278804">
    <property type="component" value="Chromosome"/>
</dbReference>
<dbReference type="AlphaFoldDB" id="A0A3Q8S6F0"/>
<keyword evidence="2" id="KW-1133">Transmembrane helix</keyword>
<evidence type="ECO:0000256" key="2">
    <source>
        <dbReference type="SAM" id="Phobius"/>
    </source>
</evidence>
<name>A0A3Q8S6F0_9FIRM</name>
<evidence type="ECO:0000313" key="4">
    <source>
        <dbReference type="Proteomes" id="UP000278804"/>
    </source>
</evidence>
<proteinExistence type="predicted"/>
<organism evidence="3 4">
    <name type="scientific">Erysipelothrix piscisicarius</name>
    <dbReference type="NCBI Taxonomy" id="2485784"/>
    <lineage>
        <taxon>Bacteria</taxon>
        <taxon>Bacillati</taxon>
        <taxon>Bacillota</taxon>
        <taxon>Erysipelotrichia</taxon>
        <taxon>Erysipelotrichales</taxon>
        <taxon>Erysipelotrichaceae</taxon>
        <taxon>Erysipelothrix</taxon>
    </lineage>
</organism>
<keyword evidence="4" id="KW-1185">Reference proteome</keyword>
<dbReference type="RefSeq" id="WP_125163695.1">
    <property type="nucleotide sequence ID" value="NZ_CP034234.1"/>
</dbReference>
<feature type="transmembrane region" description="Helical" evidence="2">
    <location>
        <begin position="12"/>
        <end position="34"/>
    </location>
</feature>
<feature type="compositionally biased region" description="Basic and acidic residues" evidence="1">
    <location>
        <begin position="130"/>
        <end position="147"/>
    </location>
</feature>
<feature type="transmembrane region" description="Helical" evidence="2">
    <location>
        <begin position="64"/>
        <end position="86"/>
    </location>
</feature>
<evidence type="ECO:0000256" key="1">
    <source>
        <dbReference type="SAM" id="MobiDB-lite"/>
    </source>
</evidence>
<keyword evidence="2" id="KW-0472">Membrane</keyword>
<feature type="region of interest" description="Disordered" evidence="1">
    <location>
        <begin position="130"/>
        <end position="180"/>
    </location>
</feature>
<sequence length="180" mass="20428">MKKFNLKQKLIVSLVMLAITLITFVVMTFFVFRVPFQMDLLLNEVVLALVVSVYAFFIINIGSWVSIVFFILGMLASFWAIAFSVARSGGNAIAFNGLFIWIIVMFSSNLIGLILDLVWKSKRKAKRAEKAKNDALKQEQFEAKQDEAIANEPQTEEHPTIHLNDITVDEPLDEKENNVD</sequence>
<feature type="transmembrane region" description="Helical" evidence="2">
    <location>
        <begin position="40"/>
        <end position="57"/>
    </location>
</feature>
<feature type="transmembrane region" description="Helical" evidence="2">
    <location>
        <begin position="98"/>
        <end position="119"/>
    </location>
</feature>